<dbReference type="HOGENOM" id="CLU_021603_5_0_1"/>
<dbReference type="FunCoup" id="A0A067Q5G4">
    <property type="interactions" value="35"/>
</dbReference>
<dbReference type="PANTHER" id="PTHR10188:SF8">
    <property type="entry name" value="THREONINE ASPARTASE 1"/>
    <property type="match status" value="1"/>
</dbReference>
<organism evidence="3 4">
    <name type="scientific">Jaapia argillacea MUCL 33604</name>
    <dbReference type="NCBI Taxonomy" id="933084"/>
    <lineage>
        <taxon>Eukaryota</taxon>
        <taxon>Fungi</taxon>
        <taxon>Dikarya</taxon>
        <taxon>Basidiomycota</taxon>
        <taxon>Agaricomycotina</taxon>
        <taxon>Agaricomycetes</taxon>
        <taxon>Agaricomycetidae</taxon>
        <taxon>Jaapiales</taxon>
        <taxon>Jaapiaceae</taxon>
        <taxon>Jaapia</taxon>
    </lineage>
</organism>
<dbReference type="Proteomes" id="UP000027265">
    <property type="component" value="Unassembled WGS sequence"/>
</dbReference>
<name>A0A067Q5G4_9AGAM</name>
<keyword evidence="4" id="KW-1185">Reference proteome</keyword>
<dbReference type="OrthoDB" id="77601at2759"/>
<dbReference type="InterPro" id="IPR037464">
    <property type="entry name" value="Taspase1"/>
</dbReference>
<evidence type="ECO:0000256" key="1">
    <source>
        <dbReference type="PIRSR" id="PIRSR600246-1"/>
    </source>
</evidence>
<dbReference type="GO" id="GO:0004298">
    <property type="term" value="F:threonine-type endopeptidase activity"/>
    <property type="evidence" value="ECO:0007669"/>
    <property type="project" value="InterPro"/>
</dbReference>
<reference evidence="4" key="1">
    <citation type="journal article" date="2014" name="Proc. Natl. Acad. Sci. U.S.A.">
        <title>Extensive sampling of basidiomycete genomes demonstrates inadequacy of the white-rot/brown-rot paradigm for wood decay fungi.</title>
        <authorList>
            <person name="Riley R."/>
            <person name="Salamov A.A."/>
            <person name="Brown D.W."/>
            <person name="Nagy L.G."/>
            <person name="Floudas D."/>
            <person name="Held B.W."/>
            <person name="Levasseur A."/>
            <person name="Lombard V."/>
            <person name="Morin E."/>
            <person name="Otillar R."/>
            <person name="Lindquist E.A."/>
            <person name="Sun H."/>
            <person name="LaButti K.M."/>
            <person name="Schmutz J."/>
            <person name="Jabbour D."/>
            <person name="Luo H."/>
            <person name="Baker S.E."/>
            <person name="Pisabarro A.G."/>
            <person name="Walton J.D."/>
            <person name="Blanchette R.A."/>
            <person name="Henrissat B."/>
            <person name="Martin F."/>
            <person name="Cullen D."/>
            <person name="Hibbett D.S."/>
            <person name="Grigoriev I.V."/>
        </authorList>
    </citation>
    <scope>NUCLEOTIDE SEQUENCE [LARGE SCALE GENOMIC DNA]</scope>
    <source>
        <strain evidence="4">MUCL 33604</strain>
    </source>
</reference>
<dbReference type="InterPro" id="IPR000246">
    <property type="entry name" value="Peptidase_T2"/>
</dbReference>
<dbReference type="Gene3D" id="3.60.20.30">
    <property type="entry name" value="(Glycosyl)asparaginase"/>
    <property type="match status" value="1"/>
</dbReference>
<proteinExistence type="predicted"/>
<dbReference type="AlphaFoldDB" id="A0A067Q5G4"/>
<evidence type="ECO:0000256" key="2">
    <source>
        <dbReference type="PIRSR" id="PIRSR600246-3"/>
    </source>
</evidence>
<dbReference type="GO" id="GO:0051604">
    <property type="term" value="P:protein maturation"/>
    <property type="evidence" value="ECO:0007669"/>
    <property type="project" value="TreeGrafter"/>
</dbReference>
<gene>
    <name evidence="3" type="ORF">JAAARDRAFT_178341</name>
</gene>
<evidence type="ECO:0000313" key="4">
    <source>
        <dbReference type="Proteomes" id="UP000027265"/>
    </source>
</evidence>
<dbReference type="InterPro" id="IPR029055">
    <property type="entry name" value="Ntn_hydrolases_N"/>
</dbReference>
<dbReference type="GO" id="GO:0005737">
    <property type="term" value="C:cytoplasm"/>
    <property type="evidence" value="ECO:0007669"/>
    <property type="project" value="TreeGrafter"/>
</dbReference>
<dbReference type="EMBL" id="KL197719">
    <property type="protein sequence ID" value="KDQ57831.1"/>
    <property type="molecule type" value="Genomic_DNA"/>
</dbReference>
<dbReference type="PANTHER" id="PTHR10188">
    <property type="entry name" value="L-ASPARAGINASE"/>
    <property type="match status" value="1"/>
</dbReference>
<feature type="active site" description="Nucleophile" evidence="1">
    <location>
        <position position="210"/>
    </location>
</feature>
<sequence length="394" mass="41547">MIASAATASNVPEDSRLRHEEEPQPFHLVAVHGGAGFFAPSEEREVKRALRLACATSLRHLQSGKCAVDVATEAISVLEDQECLNAGYGSNLTLDGKVECDASIMDGETGDFGSVGAVSGVKNPIGVARSIIEYSKVPDPLGRLPPLTLVGEGAKAFASSSGLPVIPPEELKSPRAIEEWVRWKTRLDESQSHPLSHRDLPGGLHDRQDTVGAAVWDSTGNLAAGVSSGGLLLKPPGRVGEAAIFGAGCWALRSGISSGMACSVSGSGEYIIRTSLAKSVGDSLQDPDIDTHEVLKRTLIGFCKNCERWGEHDPNAGILLLTQEVGEKGAEGQSHVQPVARLWCAFTSPAMAIAFASSQDPNPKAMILRRPSGSNVKGFKGPPMYISALPLSRN</sequence>
<dbReference type="SUPFAM" id="SSF56235">
    <property type="entry name" value="N-terminal nucleophile aminohydrolases (Ntn hydrolases)"/>
    <property type="match status" value="1"/>
</dbReference>
<accession>A0A067Q5G4</accession>
<dbReference type="Pfam" id="PF01112">
    <property type="entry name" value="Asparaginase_2"/>
    <property type="match status" value="1"/>
</dbReference>
<feature type="site" description="Cleavage; by autolysis" evidence="2">
    <location>
        <begin position="209"/>
        <end position="210"/>
    </location>
</feature>
<dbReference type="STRING" id="933084.A0A067Q5G4"/>
<evidence type="ECO:0008006" key="5">
    <source>
        <dbReference type="Google" id="ProtNLM"/>
    </source>
</evidence>
<protein>
    <recommendedName>
        <fullName evidence="5">N-terminal nucleophile aminohydrolase</fullName>
    </recommendedName>
</protein>
<dbReference type="CDD" id="cd04514">
    <property type="entry name" value="Taspase1_like"/>
    <property type="match status" value="1"/>
</dbReference>
<evidence type="ECO:0000313" key="3">
    <source>
        <dbReference type="EMBL" id="KDQ57831.1"/>
    </source>
</evidence>
<dbReference type="InParanoid" id="A0A067Q5G4"/>